<evidence type="ECO:0000313" key="2">
    <source>
        <dbReference type="EMBL" id="CAG8974534.1"/>
    </source>
</evidence>
<evidence type="ECO:0000256" key="1">
    <source>
        <dbReference type="SAM" id="MobiDB-lite"/>
    </source>
</evidence>
<reference evidence="2" key="1">
    <citation type="submission" date="2021-07" db="EMBL/GenBank/DDBJ databases">
        <authorList>
            <person name="Durling M."/>
        </authorList>
    </citation>
    <scope>NUCLEOTIDE SEQUENCE</scope>
</reference>
<dbReference type="AlphaFoldDB" id="A0A9N9Q472"/>
<proteinExistence type="predicted"/>
<comment type="caution">
    <text evidence="2">The sequence shown here is derived from an EMBL/GenBank/DDBJ whole genome shotgun (WGS) entry which is preliminary data.</text>
</comment>
<dbReference type="OrthoDB" id="66095at2759"/>
<protein>
    <submittedName>
        <fullName evidence="2">Uncharacterized protein</fullName>
    </submittedName>
</protein>
<dbReference type="Proteomes" id="UP000701801">
    <property type="component" value="Unassembled WGS sequence"/>
</dbReference>
<keyword evidence="3" id="KW-1185">Reference proteome</keyword>
<sequence>MFSGIFSAASNVIWGRTTEGEAITPQPQNQTASRPPRRHGRYQYLFNPPLIAENAEESSEESSTDDTEFSPTVEDVLDVKQIFVDELSIPLELIDSIIDFAEYWPHTSSFIRSYPDKDIIIRGQSGHEDQLLLRTPPVGFIPLQPWASNVTPSKKTITDVGPELEGTGKFRWSLPTVPQLSVPEGLKDDAATQKVLKHWESSSSAREMPCRKVVFNIKSCDQGWGGTSADRGTYKGSWTWFDVGLERMIAYRDGKHIDTTMIQYLLTVLGMTENDEEDPISSSNSDFPIVCSTVHVLPADNIETTTTPQGVEVKELKHELSPQPMCLQKNRTATRDITTHVITWSPHDNIDPESSEAAELEGQGRGKASMNGEFMRNLKIGDSITVWGKARFGGWSNFVKEVKVDVYWAV</sequence>
<gene>
    <name evidence="2" type="ORF">HYALB_00005806</name>
</gene>
<organism evidence="2 3">
    <name type="scientific">Hymenoscyphus albidus</name>
    <dbReference type="NCBI Taxonomy" id="595503"/>
    <lineage>
        <taxon>Eukaryota</taxon>
        <taxon>Fungi</taxon>
        <taxon>Dikarya</taxon>
        <taxon>Ascomycota</taxon>
        <taxon>Pezizomycotina</taxon>
        <taxon>Leotiomycetes</taxon>
        <taxon>Helotiales</taxon>
        <taxon>Helotiaceae</taxon>
        <taxon>Hymenoscyphus</taxon>
    </lineage>
</organism>
<evidence type="ECO:0000313" key="3">
    <source>
        <dbReference type="Proteomes" id="UP000701801"/>
    </source>
</evidence>
<dbReference type="EMBL" id="CAJVRM010000108">
    <property type="protein sequence ID" value="CAG8974534.1"/>
    <property type="molecule type" value="Genomic_DNA"/>
</dbReference>
<name>A0A9N9Q472_9HELO</name>
<accession>A0A9N9Q472</accession>
<feature type="region of interest" description="Disordered" evidence="1">
    <location>
        <begin position="18"/>
        <end position="39"/>
    </location>
</feature>